<proteinExistence type="inferred from homology"/>
<evidence type="ECO:0000256" key="5">
    <source>
        <dbReference type="ARBA" id="ARBA00023136"/>
    </source>
</evidence>
<evidence type="ECO:0000256" key="2">
    <source>
        <dbReference type="ARBA" id="ARBA00009773"/>
    </source>
</evidence>
<evidence type="ECO:0000256" key="7">
    <source>
        <dbReference type="SAM" id="Phobius"/>
    </source>
</evidence>
<dbReference type="Proteomes" id="UP000474757">
    <property type="component" value="Unassembled WGS sequence"/>
</dbReference>
<sequence>MVKSESAGRAAVIVIAALAVGYTLQAAEAIIAPVVLALIAGIVLSPLSDLLERWGLGRTISALLGLFITLIVVASLVLALQPIAMRLIQALPQVASDLEDALTNLRSTLSDLSTMSENMAETLSPTGGGGEAAQGASNGGGGEELPDMRDALMLAPSILAQIIVFAGTLFFFVATRDEVYTFLRRVLPGHDGRRLQTSDLRRAERRVAHYFLTITLINSCLGIAVAGALKLMGLPGALQWGLLAFFMNFVVYLGPAVFGISLIIAGVAAFDGPYALLPAASFFLLNMTEGQFITPSLVGREMRINPLLIFLSVTFGLWIWGPVGGIVAIPLLVWLLVVLTGQAGAVDPRPLFAAEDGAHQAAAPTKPN</sequence>
<evidence type="ECO:0000256" key="6">
    <source>
        <dbReference type="SAM" id="MobiDB-lite"/>
    </source>
</evidence>
<dbReference type="GO" id="GO:0055085">
    <property type="term" value="P:transmembrane transport"/>
    <property type="evidence" value="ECO:0007669"/>
    <property type="project" value="TreeGrafter"/>
</dbReference>
<evidence type="ECO:0000256" key="1">
    <source>
        <dbReference type="ARBA" id="ARBA00004141"/>
    </source>
</evidence>
<dbReference type="PANTHER" id="PTHR21716:SF16">
    <property type="entry name" value="BLL1467 PROTEIN"/>
    <property type="match status" value="1"/>
</dbReference>
<reference evidence="8 9" key="1">
    <citation type="submission" date="2020-02" db="EMBL/GenBank/DDBJ databases">
        <title>Pseudoroseicyclus tamarix, sp. nov., isolated from offshore sediment of a Tamarix chinensis forest.</title>
        <authorList>
            <person name="Gai Y."/>
        </authorList>
    </citation>
    <scope>NUCLEOTIDE SEQUENCE [LARGE SCALE GENOMIC DNA]</scope>
    <source>
        <strain evidence="8 9">CLL3-39</strain>
    </source>
</reference>
<feature type="transmembrane region" description="Helical" evidence="7">
    <location>
        <begin position="29"/>
        <end position="48"/>
    </location>
</feature>
<feature type="compositionally biased region" description="Gly residues" evidence="6">
    <location>
        <begin position="126"/>
        <end position="142"/>
    </location>
</feature>
<dbReference type="EMBL" id="JAAGAB010000002">
    <property type="protein sequence ID" value="NDV01456.1"/>
    <property type="molecule type" value="Genomic_DNA"/>
</dbReference>
<feature type="transmembrane region" description="Helical" evidence="7">
    <location>
        <begin position="241"/>
        <end position="268"/>
    </location>
</feature>
<keyword evidence="3 7" id="KW-0812">Transmembrane</keyword>
<evidence type="ECO:0000313" key="8">
    <source>
        <dbReference type="EMBL" id="NDV01456.1"/>
    </source>
</evidence>
<feature type="transmembrane region" description="Helical" evidence="7">
    <location>
        <begin position="6"/>
        <end position="24"/>
    </location>
</feature>
<keyword evidence="9" id="KW-1185">Reference proteome</keyword>
<dbReference type="PANTHER" id="PTHR21716">
    <property type="entry name" value="TRANSMEMBRANE PROTEIN"/>
    <property type="match status" value="1"/>
</dbReference>
<comment type="caution">
    <text evidence="8">The sequence shown here is derived from an EMBL/GenBank/DDBJ whole genome shotgun (WGS) entry which is preliminary data.</text>
</comment>
<feature type="transmembrane region" description="Helical" evidence="7">
    <location>
        <begin position="207"/>
        <end position="229"/>
    </location>
</feature>
<keyword evidence="5 7" id="KW-0472">Membrane</keyword>
<feature type="transmembrane region" description="Helical" evidence="7">
    <location>
        <begin position="274"/>
        <end position="292"/>
    </location>
</feature>
<organism evidence="8 9">
    <name type="scientific">Pseudoroseicyclus tamaricis</name>
    <dbReference type="NCBI Taxonomy" id="2705421"/>
    <lineage>
        <taxon>Bacteria</taxon>
        <taxon>Pseudomonadati</taxon>
        <taxon>Pseudomonadota</taxon>
        <taxon>Alphaproteobacteria</taxon>
        <taxon>Rhodobacterales</taxon>
        <taxon>Paracoccaceae</taxon>
        <taxon>Pseudoroseicyclus</taxon>
    </lineage>
</organism>
<comment type="similarity">
    <text evidence="2">Belongs to the autoinducer-2 exporter (AI-2E) (TC 2.A.86) family.</text>
</comment>
<name>A0A6B2K467_9RHOB</name>
<evidence type="ECO:0000256" key="4">
    <source>
        <dbReference type="ARBA" id="ARBA00022989"/>
    </source>
</evidence>
<evidence type="ECO:0000256" key="3">
    <source>
        <dbReference type="ARBA" id="ARBA00022692"/>
    </source>
</evidence>
<dbReference type="Pfam" id="PF01594">
    <property type="entry name" value="AI-2E_transport"/>
    <property type="match status" value="1"/>
</dbReference>
<protein>
    <submittedName>
        <fullName evidence="8">AI-2E family transporter</fullName>
    </submittedName>
</protein>
<comment type="subcellular location">
    <subcellularLocation>
        <location evidence="1">Membrane</location>
        <topology evidence="1">Multi-pass membrane protein</topology>
    </subcellularLocation>
</comment>
<evidence type="ECO:0000313" key="9">
    <source>
        <dbReference type="Proteomes" id="UP000474757"/>
    </source>
</evidence>
<feature type="region of interest" description="Disordered" evidence="6">
    <location>
        <begin position="120"/>
        <end position="142"/>
    </location>
</feature>
<feature type="transmembrane region" description="Helical" evidence="7">
    <location>
        <begin position="151"/>
        <end position="174"/>
    </location>
</feature>
<gene>
    <name evidence="8" type="ORF">GZA08_10815</name>
</gene>
<feature type="transmembrane region" description="Helical" evidence="7">
    <location>
        <begin position="60"/>
        <end position="80"/>
    </location>
</feature>
<keyword evidence="4 7" id="KW-1133">Transmembrane helix</keyword>
<dbReference type="GO" id="GO:0016020">
    <property type="term" value="C:membrane"/>
    <property type="evidence" value="ECO:0007669"/>
    <property type="project" value="UniProtKB-SubCell"/>
</dbReference>
<dbReference type="AlphaFoldDB" id="A0A6B2K467"/>
<dbReference type="InterPro" id="IPR002549">
    <property type="entry name" value="AI-2E-like"/>
</dbReference>
<feature type="transmembrane region" description="Helical" evidence="7">
    <location>
        <begin position="327"/>
        <end position="346"/>
    </location>
</feature>
<dbReference type="RefSeq" id="WP_163893404.1">
    <property type="nucleotide sequence ID" value="NZ_JAAFYS010000002.1"/>
</dbReference>
<accession>A0A6B2K467</accession>